<sequence>MLDAVLISQDILDLALRSTVNTDVHVAVSDHVVALRASLRDRLRDEGLDGIVVPFDFDAYNAQATVGENLLFGTMKRPLMTNRRLAAHPYFQQLFRETGLSTDLYAMGLEIAENAVELFHDLPPDHPFFQQLTFMTADDIPTYQALLQKLQSRRFEDATPEERSAIIRLSFAYIEPRHRFGLLTNELMDKIVSARKQFHAHIPGDLAELIERYDAERFTPSASLMDNVLFGRIAYQQADASERIRAVMGELFDALDLYDDVLSIGLEFDVGSGGKRLTMVQRQKLNLARALLKRSDYFIFNRPLSALDQRVQDQITRNIIEDLHKEGERPAIIWVLSNARLAEMFDRILLFDRGGLAEAGNYPELSEKNGMFKELLS</sequence>
<evidence type="ECO:0000256" key="1">
    <source>
        <dbReference type="ARBA" id="ARBA00022741"/>
    </source>
</evidence>
<organism evidence="4 5">
    <name type="scientific">Rhizobium lentis</name>
    <dbReference type="NCBI Taxonomy" id="1138194"/>
    <lineage>
        <taxon>Bacteria</taxon>
        <taxon>Pseudomonadati</taxon>
        <taxon>Pseudomonadota</taxon>
        <taxon>Alphaproteobacteria</taxon>
        <taxon>Hyphomicrobiales</taxon>
        <taxon>Rhizobiaceae</taxon>
        <taxon>Rhizobium/Agrobacterium group</taxon>
        <taxon>Rhizobium</taxon>
    </lineage>
</organism>
<dbReference type="EMBL" id="JACHBC010000011">
    <property type="protein sequence ID" value="MBB5563183.1"/>
    <property type="molecule type" value="Genomic_DNA"/>
</dbReference>
<feature type="domain" description="ABC transporter" evidence="3">
    <location>
        <begin position="122"/>
        <end position="375"/>
    </location>
</feature>
<keyword evidence="5" id="KW-1185">Reference proteome</keyword>
<name>A0A7W8XHV5_9HYPH</name>
<evidence type="ECO:0000313" key="4">
    <source>
        <dbReference type="EMBL" id="MBB5563183.1"/>
    </source>
</evidence>
<dbReference type="PANTHER" id="PTHR24223">
    <property type="entry name" value="ATP-BINDING CASSETTE SUB-FAMILY C"/>
    <property type="match status" value="1"/>
</dbReference>
<dbReference type="PROSITE" id="PS50893">
    <property type="entry name" value="ABC_TRANSPORTER_2"/>
    <property type="match status" value="1"/>
</dbReference>
<dbReference type="SUPFAM" id="SSF52540">
    <property type="entry name" value="P-loop containing nucleoside triphosphate hydrolases"/>
    <property type="match status" value="1"/>
</dbReference>
<dbReference type="Proteomes" id="UP000528824">
    <property type="component" value="Unassembled WGS sequence"/>
</dbReference>
<evidence type="ECO:0000256" key="2">
    <source>
        <dbReference type="ARBA" id="ARBA00022840"/>
    </source>
</evidence>
<accession>A0A7W8XHV5</accession>
<dbReference type="InterPro" id="IPR050173">
    <property type="entry name" value="ABC_transporter_C-like"/>
</dbReference>
<keyword evidence="1" id="KW-0547">Nucleotide-binding</keyword>
<dbReference type="InterPro" id="IPR027417">
    <property type="entry name" value="P-loop_NTPase"/>
</dbReference>
<evidence type="ECO:0000313" key="5">
    <source>
        <dbReference type="Proteomes" id="UP000528824"/>
    </source>
</evidence>
<dbReference type="Gene3D" id="3.40.50.300">
    <property type="entry name" value="P-loop containing nucleotide triphosphate hydrolases"/>
    <property type="match status" value="1"/>
</dbReference>
<reference evidence="4 5" key="1">
    <citation type="submission" date="2020-08" db="EMBL/GenBank/DDBJ databases">
        <title>Genomic Encyclopedia of Type Strains, Phase IV (KMG-V): Genome sequencing to study the core and pangenomes of soil and plant-associated prokaryotes.</title>
        <authorList>
            <person name="Whitman W."/>
        </authorList>
    </citation>
    <scope>NUCLEOTIDE SEQUENCE [LARGE SCALE GENOMIC DNA]</scope>
    <source>
        <strain evidence="4 5">SEMIA 4034</strain>
    </source>
</reference>
<protein>
    <submittedName>
        <fullName evidence="4">ABC-type branched-subunit amino acid transport system ATPase component</fullName>
    </submittedName>
</protein>
<dbReference type="GO" id="GO:0005524">
    <property type="term" value="F:ATP binding"/>
    <property type="evidence" value="ECO:0007669"/>
    <property type="project" value="UniProtKB-KW"/>
</dbReference>
<gene>
    <name evidence="4" type="ORF">GGI59_004875</name>
</gene>
<keyword evidence="2" id="KW-0067">ATP-binding</keyword>
<evidence type="ECO:0000259" key="3">
    <source>
        <dbReference type="PROSITE" id="PS50893"/>
    </source>
</evidence>
<comment type="caution">
    <text evidence="4">The sequence shown here is derived from an EMBL/GenBank/DDBJ whole genome shotgun (WGS) entry which is preliminary data.</text>
</comment>
<proteinExistence type="predicted"/>
<dbReference type="GO" id="GO:0016887">
    <property type="term" value="F:ATP hydrolysis activity"/>
    <property type="evidence" value="ECO:0007669"/>
    <property type="project" value="InterPro"/>
</dbReference>
<dbReference type="GO" id="GO:0042626">
    <property type="term" value="F:ATPase-coupled transmembrane transporter activity"/>
    <property type="evidence" value="ECO:0007669"/>
    <property type="project" value="TreeGrafter"/>
</dbReference>
<dbReference type="GO" id="GO:0016020">
    <property type="term" value="C:membrane"/>
    <property type="evidence" value="ECO:0007669"/>
    <property type="project" value="TreeGrafter"/>
</dbReference>
<dbReference type="InterPro" id="IPR003439">
    <property type="entry name" value="ABC_transporter-like_ATP-bd"/>
</dbReference>
<dbReference type="AlphaFoldDB" id="A0A7W8XHV5"/>